<evidence type="ECO:0000256" key="3">
    <source>
        <dbReference type="ARBA" id="ARBA00022603"/>
    </source>
</evidence>
<dbReference type="Gene3D" id="3.50.50.60">
    <property type="entry name" value="FAD/NAD(P)-binding domain"/>
    <property type="match status" value="2"/>
</dbReference>
<comment type="catalytic activity">
    <reaction evidence="10">
        <text>uridine(54) in tRNA + (6R)-5,10-methylene-5,6,7,8-tetrahydrofolate + NADH + H(+) = 5-methyluridine(54) in tRNA + (6S)-5,6,7,8-tetrahydrofolate + NAD(+)</text>
        <dbReference type="Rhea" id="RHEA:16873"/>
        <dbReference type="Rhea" id="RHEA-COMP:10167"/>
        <dbReference type="Rhea" id="RHEA-COMP:10193"/>
        <dbReference type="ChEBI" id="CHEBI:15378"/>
        <dbReference type="ChEBI" id="CHEBI:15636"/>
        <dbReference type="ChEBI" id="CHEBI:57453"/>
        <dbReference type="ChEBI" id="CHEBI:57540"/>
        <dbReference type="ChEBI" id="CHEBI:57945"/>
        <dbReference type="ChEBI" id="CHEBI:65315"/>
        <dbReference type="ChEBI" id="CHEBI:74447"/>
        <dbReference type="EC" id="2.1.1.74"/>
    </reaction>
</comment>
<evidence type="ECO:0000313" key="13">
    <source>
        <dbReference type="Proteomes" id="UP000029622"/>
    </source>
</evidence>
<accession>A0A096DNC6</accession>
<gene>
    <name evidence="12" type="primary">gid</name>
    <name evidence="10" type="synonym">trmFO</name>
    <name evidence="12" type="ORF">Y919_04430</name>
</gene>
<comment type="similarity">
    <text evidence="10">Belongs to the MnmG family. TrmFO subfamily.</text>
</comment>
<dbReference type="Pfam" id="PF01134">
    <property type="entry name" value="GIDA"/>
    <property type="match status" value="1"/>
</dbReference>
<evidence type="ECO:0000256" key="5">
    <source>
        <dbReference type="ARBA" id="ARBA00022679"/>
    </source>
</evidence>
<keyword evidence="8 10" id="KW-0521">NADP</keyword>
<name>A0A096DNC6_9FIRM</name>
<evidence type="ECO:0000256" key="8">
    <source>
        <dbReference type="ARBA" id="ARBA00022857"/>
    </source>
</evidence>
<dbReference type="GO" id="GO:0047151">
    <property type="term" value="F:tRNA (uracil(54)-C5)-methyltransferase activity, 5,10-methylenetetrahydrofolate-dependent"/>
    <property type="evidence" value="ECO:0007669"/>
    <property type="project" value="UniProtKB-UniRule"/>
</dbReference>
<protein>
    <recommendedName>
        <fullName evidence="10">Methylenetetrahydrofolate--tRNA-(uracil-5-)-methyltransferase TrmFO</fullName>
        <ecNumber evidence="10">2.1.1.74</ecNumber>
    </recommendedName>
    <alternativeName>
        <fullName evidence="10">Folate-dependent tRNA (uracil-5-)-methyltransferase</fullName>
    </alternativeName>
    <alternativeName>
        <fullName evidence="10">Folate-dependent tRNA(M-5-U54)-methyltransferase</fullName>
    </alternativeName>
</protein>
<dbReference type="HAMAP" id="MF_01037">
    <property type="entry name" value="TrmFO"/>
    <property type="match status" value="1"/>
</dbReference>
<dbReference type="SUPFAM" id="SSF51905">
    <property type="entry name" value="FAD/NAD(P)-binding domain"/>
    <property type="match status" value="1"/>
</dbReference>
<dbReference type="FunFam" id="3.50.50.60:FF:000040">
    <property type="entry name" value="Methylenetetrahydrofolate--tRNA-(uracil-5-)-methyltransferase TrmFO"/>
    <property type="match status" value="1"/>
</dbReference>
<dbReference type="AlphaFoldDB" id="A0A096DNC6"/>
<evidence type="ECO:0000256" key="2">
    <source>
        <dbReference type="ARBA" id="ARBA00022490"/>
    </source>
</evidence>
<dbReference type="GO" id="GO:0002098">
    <property type="term" value="P:tRNA wobble uridine modification"/>
    <property type="evidence" value="ECO:0007669"/>
    <property type="project" value="TreeGrafter"/>
</dbReference>
<keyword evidence="5 10" id="KW-0808">Transferase</keyword>
<proteinExistence type="inferred from homology"/>
<evidence type="ECO:0000256" key="1">
    <source>
        <dbReference type="ARBA" id="ARBA00001974"/>
    </source>
</evidence>
<dbReference type="Proteomes" id="UP000029622">
    <property type="component" value="Unassembled WGS sequence"/>
</dbReference>
<dbReference type="NCBIfam" id="NF003739">
    <property type="entry name" value="PRK05335.1"/>
    <property type="match status" value="1"/>
</dbReference>
<sequence length="440" mass="49659">MQKEVVVIGGGLAGCEASWQLANRGIKVRLFEMRPVKNTEAHHTDKLSELVCSNSLKSDSLENAVGLLKAEMRMLESLIIEAADNNKVPAGGALAVDREKFSEEITNKICNHPNIELIREEVTEIPTDSFVIVATGPLTSKNLTDNISKLTKAENLYFYDAAAPIVTYESINMEKAFKGSRYNKGDADYINCPMNEEEYERFYEELIKAEVHPLKNFEKQIVFEACMPIEVMAKRGKETLLYGPLKPVGLENPITKEKYHAVVQLRQDNKEGTLYNIVGFQTNLKWGEQKRVFSLIPALENAEFVRYGVMHRNTYIDSPKVLKPTYQLKEYKNIMFAGQITGVEGYVESAASGLVAGINMSRILLDKEPIIFPLETALGSLSNYISDGSISDFQPMHINFGIMPKLEHKVKNKKERNRLKSERSLKVLQKFIIDNKILVD</sequence>
<dbReference type="PANTHER" id="PTHR11806:SF2">
    <property type="entry name" value="METHYLENETETRAHYDROFOLATE--TRNA-(URACIL-5-)-METHYLTRANSFERASE TRMFO"/>
    <property type="match status" value="1"/>
</dbReference>
<evidence type="ECO:0000259" key="11">
    <source>
        <dbReference type="Pfam" id="PF01134"/>
    </source>
</evidence>
<dbReference type="GO" id="GO:0030488">
    <property type="term" value="P:tRNA methylation"/>
    <property type="evidence" value="ECO:0007669"/>
    <property type="project" value="TreeGrafter"/>
</dbReference>
<evidence type="ECO:0000256" key="9">
    <source>
        <dbReference type="ARBA" id="ARBA00023027"/>
    </source>
</evidence>
<comment type="caution">
    <text evidence="12">The sequence shown here is derived from an EMBL/GenBank/DDBJ whole genome shotgun (WGS) entry which is preliminary data.</text>
</comment>
<reference evidence="12 13" key="1">
    <citation type="submission" date="2013-12" db="EMBL/GenBank/DDBJ databases">
        <title>Draft genome sequence of Caloranaerobacter sp. H53214.</title>
        <authorList>
            <person name="Jiang L.J."/>
            <person name="Shao Z.Z."/>
            <person name="Long M.N."/>
        </authorList>
    </citation>
    <scope>NUCLEOTIDE SEQUENCE [LARGE SCALE GENOMIC DNA]</scope>
    <source>
        <strain evidence="12 13">H53214</strain>
    </source>
</reference>
<keyword evidence="6 10" id="KW-0819">tRNA processing</keyword>
<evidence type="ECO:0000313" key="12">
    <source>
        <dbReference type="EMBL" id="KGG80766.1"/>
    </source>
</evidence>
<dbReference type="GO" id="GO:0005829">
    <property type="term" value="C:cytosol"/>
    <property type="evidence" value="ECO:0007669"/>
    <property type="project" value="TreeGrafter"/>
</dbReference>
<dbReference type="EC" id="2.1.1.74" evidence="10"/>
<dbReference type="EMBL" id="AZTB01000015">
    <property type="protein sequence ID" value="KGG80766.1"/>
    <property type="molecule type" value="Genomic_DNA"/>
</dbReference>
<evidence type="ECO:0000256" key="7">
    <source>
        <dbReference type="ARBA" id="ARBA00022827"/>
    </source>
</evidence>
<keyword evidence="4 10" id="KW-0285">Flavoprotein</keyword>
<comment type="cofactor">
    <cofactor evidence="1 10">
        <name>FAD</name>
        <dbReference type="ChEBI" id="CHEBI:57692"/>
    </cofactor>
</comment>
<dbReference type="InterPro" id="IPR040131">
    <property type="entry name" value="MnmG_N"/>
</dbReference>
<evidence type="ECO:0000256" key="10">
    <source>
        <dbReference type="HAMAP-Rule" id="MF_01037"/>
    </source>
</evidence>
<dbReference type="InterPro" id="IPR004417">
    <property type="entry name" value="TrmFO"/>
</dbReference>
<organism evidence="12 13">
    <name type="scientific">Caloranaerobacter azorensis H53214</name>
    <dbReference type="NCBI Taxonomy" id="1156417"/>
    <lineage>
        <taxon>Bacteria</taxon>
        <taxon>Bacillati</taxon>
        <taxon>Bacillota</taxon>
        <taxon>Tissierellia</taxon>
        <taxon>Tissierellales</taxon>
        <taxon>Thermohalobacteraceae</taxon>
        <taxon>Caloranaerobacter</taxon>
    </lineage>
</organism>
<dbReference type="GO" id="GO:0050660">
    <property type="term" value="F:flavin adenine dinucleotide binding"/>
    <property type="evidence" value="ECO:0007669"/>
    <property type="project" value="UniProtKB-UniRule"/>
</dbReference>
<evidence type="ECO:0000256" key="6">
    <source>
        <dbReference type="ARBA" id="ARBA00022694"/>
    </source>
</evidence>
<keyword evidence="9 10" id="KW-0520">NAD</keyword>
<comment type="catalytic activity">
    <reaction evidence="10">
        <text>uridine(54) in tRNA + (6R)-5,10-methylene-5,6,7,8-tetrahydrofolate + NADPH + H(+) = 5-methyluridine(54) in tRNA + (6S)-5,6,7,8-tetrahydrofolate + NADP(+)</text>
        <dbReference type="Rhea" id="RHEA:62372"/>
        <dbReference type="Rhea" id="RHEA-COMP:10167"/>
        <dbReference type="Rhea" id="RHEA-COMP:10193"/>
        <dbReference type="ChEBI" id="CHEBI:15378"/>
        <dbReference type="ChEBI" id="CHEBI:15636"/>
        <dbReference type="ChEBI" id="CHEBI:57453"/>
        <dbReference type="ChEBI" id="CHEBI:57783"/>
        <dbReference type="ChEBI" id="CHEBI:58349"/>
        <dbReference type="ChEBI" id="CHEBI:65315"/>
        <dbReference type="ChEBI" id="CHEBI:74447"/>
        <dbReference type="EC" id="2.1.1.74"/>
    </reaction>
</comment>
<comment type="subcellular location">
    <subcellularLocation>
        <location evidence="10">Cytoplasm</location>
    </subcellularLocation>
</comment>
<dbReference type="InterPro" id="IPR002218">
    <property type="entry name" value="MnmG-rel"/>
</dbReference>
<dbReference type="RefSeq" id="WP_035162820.1">
    <property type="nucleotide sequence ID" value="NZ_AZTB01000015.1"/>
</dbReference>
<keyword evidence="3 10" id="KW-0489">Methyltransferase</keyword>
<dbReference type="NCBIfam" id="TIGR00137">
    <property type="entry name" value="gid_trmFO"/>
    <property type="match status" value="1"/>
</dbReference>
<dbReference type="STRING" id="1156417.Y919_04430"/>
<feature type="domain" description="MnmG N-terminal" evidence="11">
    <location>
        <begin position="4"/>
        <end position="367"/>
    </location>
</feature>
<dbReference type="FunFam" id="3.50.50.60:FF:000035">
    <property type="entry name" value="Methylenetetrahydrofolate--tRNA-(uracil-5-)-methyltransferase TrmFO"/>
    <property type="match status" value="1"/>
</dbReference>
<keyword evidence="7 10" id="KW-0274">FAD</keyword>
<evidence type="ECO:0000256" key="4">
    <source>
        <dbReference type="ARBA" id="ARBA00022630"/>
    </source>
</evidence>
<feature type="binding site" evidence="10">
    <location>
        <begin position="9"/>
        <end position="14"/>
    </location>
    <ligand>
        <name>FAD</name>
        <dbReference type="ChEBI" id="CHEBI:57692"/>
    </ligand>
</feature>
<dbReference type="InterPro" id="IPR036188">
    <property type="entry name" value="FAD/NAD-bd_sf"/>
</dbReference>
<dbReference type="PROSITE" id="PS51257">
    <property type="entry name" value="PROKAR_LIPOPROTEIN"/>
    <property type="match status" value="1"/>
</dbReference>
<dbReference type="PANTHER" id="PTHR11806">
    <property type="entry name" value="GLUCOSE INHIBITED DIVISION PROTEIN A"/>
    <property type="match status" value="1"/>
</dbReference>
<comment type="function">
    <text evidence="10">Catalyzes the folate-dependent formation of 5-methyl-uridine at position 54 (M-5-U54) in all tRNAs.</text>
</comment>
<keyword evidence="2 10" id="KW-0963">Cytoplasm</keyword>